<feature type="region of interest" description="Disordered" evidence="1">
    <location>
        <begin position="209"/>
        <end position="235"/>
    </location>
</feature>
<organism evidence="2 3">
    <name type="scientific">Zestosphaera tikiterensis</name>
    <dbReference type="NCBI Taxonomy" id="1973259"/>
    <lineage>
        <taxon>Archaea</taxon>
        <taxon>Thermoproteota</taxon>
        <taxon>Thermoprotei</taxon>
        <taxon>Desulfurococcales</taxon>
        <taxon>Desulfurococcaceae</taxon>
        <taxon>Zestosphaera</taxon>
    </lineage>
</organism>
<gene>
    <name evidence="2" type="ORF">B7O98_01215</name>
</gene>
<comment type="caution">
    <text evidence="2">The sequence shown here is derived from an EMBL/GenBank/DDBJ whole genome shotgun (WGS) entry which is preliminary data.</text>
</comment>
<protein>
    <submittedName>
        <fullName evidence="2">Uncharacterized protein</fullName>
    </submittedName>
</protein>
<evidence type="ECO:0000313" key="2">
    <source>
        <dbReference type="EMBL" id="PUA33090.1"/>
    </source>
</evidence>
<dbReference type="Proteomes" id="UP000244093">
    <property type="component" value="Unassembled WGS sequence"/>
</dbReference>
<evidence type="ECO:0000313" key="3">
    <source>
        <dbReference type="Proteomes" id="UP000244093"/>
    </source>
</evidence>
<sequence length="235" mass="26884">MNAATAEFTISCLEMKELPISEFLTLSVYEVKHSETLPASLSVNQQDLSQLKLTQLLNTLLPGRVSKFKRDCDAVNIDSKYLDAFVKLKKVNLRTLLLFYKPSKLKEIQLINTVNAGQNNVDDESQNRDLTSLDEEGLNTSYDKLTIVKTVTNGQGNLIVYDAIVKTLSNDRLNDFTALKIITEDGFRVLLSDEIRKYVEKASVKPYLTKKKRRVRRRGKRKNKRLKKKNVKKSK</sequence>
<dbReference type="EMBL" id="NBVN01000002">
    <property type="protein sequence ID" value="PUA33090.1"/>
    <property type="molecule type" value="Genomic_DNA"/>
</dbReference>
<reference evidence="2" key="2">
    <citation type="journal article" date="2018" name="Syst. Appl. Microbiol.">
        <title>A new symbiotic nanoarchaeote (Candidatus Nanoclepta minutus) and its host (Zestosphaera tikiterensis gen. nov., sp. nov.) from a New Zealand hot spring.</title>
        <authorList>
            <person name="St John E."/>
            <person name="Liu Y."/>
            <person name="Podar M."/>
            <person name="Stott M.B."/>
            <person name="Meneghin J."/>
            <person name="Chen Z."/>
            <person name="Lagutin K."/>
            <person name="Mitchell K."/>
            <person name="Reysenbach A.L."/>
        </authorList>
    </citation>
    <scope>NUCLEOTIDE SEQUENCE [LARGE SCALE GENOMIC DNA]</scope>
    <source>
        <strain evidence="2">NZ3</strain>
    </source>
</reference>
<evidence type="ECO:0000256" key="1">
    <source>
        <dbReference type="SAM" id="MobiDB-lite"/>
    </source>
</evidence>
<name>A0A2R7Y6D0_9CREN</name>
<proteinExistence type="predicted"/>
<reference evidence="2" key="1">
    <citation type="submission" date="2017-04" db="EMBL/GenBank/DDBJ databases">
        <authorList>
            <person name="Afonso C.L."/>
            <person name="Miller P.J."/>
            <person name="Scott M.A."/>
            <person name="Spackman E."/>
            <person name="Goraichik I."/>
            <person name="Dimitrov K.M."/>
            <person name="Suarez D.L."/>
            <person name="Swayne D.E."/>
        </authorList>
    </citation>
    <scope>NUCLEOTIDE SEQUENCE</scope>
    <source>
        <strain evidence="2">NZ3</strain>
    </source>
</reference>
<dbReference type="AlphaFoldDB" id="A0A2R7Y6D0"/>
<accession>A0A2R7Y6D0</accession>